<name>A0A8H7AFW9_9EURO</name>
<dbReference type="EMBL" id="JAACFV010000088">
    <property type="protein sequence ID" value="KAF7506346.1"/>
    <property type="molecule type" value="Genomic_DNA"/>
</dbReference>
<evidence type="ECO:0000313" key="2">
    <source>
        <dbReference type="Proteomes" id="UP000606974"/>
    </source>
</evidence>
<organism evidence="1 2">
    <name type="scientific">Endocarpon pusillum</name>
    <dbReference type="NCBI Taxonomy" id="364733"/>
    <lineage>
        <taxon>Eukaryota</taxon>
        <taxon>Fungi</taxon>
        <taxon>Dikarya</taxon>
        <taxon>Ascomycota</taxon>
        <taxon>Pezizomycotina</taxon>
        <taxon>Eurotiomycetes</taxon>
        <taxon>Chaetothyriomycetidae</taxon>
        <taxon>Verrucariales</taxon>
        <taxon>Verrucariaceae</taxon>
        <taxon>Endocarpon</taxon>
    </lineage>
</organism>
<dbReference type="Proteomes" id="UP000606974">
    <property type="component" value="Unassembled WGS sequence"/>
</dbReference>
<dbReference type="AlphaFoldDB" id="A0A8H7AFW9"/>
<reference evidence="1" key="1">
    <citation type="submission" date="2020-02" db="EMBL/GenBank/DDBJ databases">
        <authorList>
            <person name="Palmer J.M."/>
        </authorList>
    </citation>
    <scope>NUCLEOTIDE SEQUENCE</scope>
    <source>
        <strain evidence="1">EPUS1.4</strain>
        <tissue evidence="1">Thallus</tissue>
    </source>
</reference>
<keyword evidence="2" id="KW-1185">Reference proteome</keyword>
<sequence length="99" mass="10956">MYRYGVVFTDCQIAILVIAQPAPLIAQPAPPIPHISPLIGFEYVRQLKASTDAISEMANDHSAMSPSHSRLGLYKLMCFLMRPNSQSIYDGKPHKLQAS</sequence>
<comment type="caution">
    <text evidence="1">The sequence shown here is derived from an EMBL/GenBank/DDBJ whole genome shotgun (WGS) entry which is preliminary data.</text>
</comment>
<evidence type="ECO:0000313" key="1">
    <source>
        <dbReference type="EMBL" id="KAF7506346.1"/>
    </source>
</evidence>
<proteinExistence type="predicted"/>
<protein>
    <submittedName>
        <fullName evidence="1">Uncharacterized protein</fullName>
    </submittedName>
</protein>
<gene>
    <name evidence="1" type="ORF">GJ744_011812</name>
</gene>
<accession>A0A8H7AFW9</accession>